<keyword evidence="3" id="KW-0489">Methyltransferase</keyword>
<evidence type="ECO:0000259" key="9">
    <source>
        <dbReference type="PROSITE" id="PS51562"/>
    </source>
</evidence>
<dbReference type="EMBL" id="MN740705">
    <property type="protein sequence ID" value="QHU09116.1"/>
    <property type="molecule type" value="Genomic_DNA"/>
</dbReference>
<dbReference type="Pfam" id="PF01331">
    <property type="entry name" value="mRNA_cap_enzyme"/>
    <property type="match status" value="1"/>
</dbReference>
<evidence type="ECO:0000256" key="5">
    <source>
        <dbReference type="ARBA" id="ARBA00022691"/>
    </source>
</evidence>
<evidence type="ECO:0000256" key="1">
    <source>
        <dbReference type="ARBA" id="ARBA00005129"/>
    </source>
</evidence>
<reference evidence="10" key="1">
    <citation type="journal article" date="2020" name="Nature">
        <title>Giant virus diversity and host interactions through global metagenomics.</title>
        <authorList>
            <person name="Schulz F."/>
            <person name="Roux S."/>
            <person name="Paez-Espino D."/>
            <person name="Jungbluth S."/>
            <person name="Walsh D.A."/>
            <person name="Denef V.J."/>
            <person name="McMahon K.D."/>
            <person name="Konstantinidis K.T."/>
            <person name="Eloe-Fadrosh E.A."/>
            <person name="Kyrpides N.C."/>
            <person name="Woyke T."/>
        </authorList>
    </citation>
    <scope>NUCLEOTIDE SEQUENCE</scope>
    <source>
        <strain evidence="10">GVMAG-S-1074260-58</strain>
    </source>
</reference>
<evidence type="ECO:0000256" key="7">
    <source>
        <dbReference type="ARBA" id="ARBA00022884"/>
    </source>
</evidence>
<keyword evidence="6" id="KW-0547">Nucleotide-binding</keyword>
<dbReference type="PANTHER" id="PTHR12189">
    <property type="entry name" value="MRNA GUANINE-7- METHYLTRANSFERASE"/>
    <property type="match status" value="1"/>
</dbReference>
<evidence type="ECO:0000256" key="4">
    <source>
        <dbReference type="ARBA" id="ARBA00022679"/>
    </source>
</evidence>
<dbReference type="InterPro" id="IPR033469">
    <property type="entry name" value="CYTH-like_dom_sf"/>
</dbReference>
<proteinExistence type="predicted"/>
<dbReference type="GO" id="GO:0004482">
    <property type="term" value="F:mRNA 5'-cap (guanine-N7-)-methyltransferase activity"/>
    <property type="evidence" value="ECO:0007669"/>
    <property type="project" value="UniProtKB-EC"/>
</dbReference>
<protein>
    <recommendedName>
        <fullName evidence="2">mRNA (guanine-N(7))-methyltransferase</fullName>
        <ecNumber evidence="2">2.1.1.56</ecNumber>
    </recommendedName>
</protein>
<dbReference type="SUPFAM" id="SSF53335">
    <property type="entry name" value="S-adenosyl-L-methionine-dependent methyltransferases"/>
    <property type="match status" value="1"/>
</dbReference>
<organism evidence="10">
    <name type="scientific">viral metagenome</name>
    <dbReference type="NCBI Taxonomy" id="1070528"/>
    <lineage>
        <taxon>unclassified sequences</taxon>
        <taxon>metagenomes</taxon>
        <taxon>organismal metagenomes</taxon>
    </lineage>
</organism>
<feature type="domain" description="MRNA cap 0 methyltransferase" evidence="9">
    <location>
        <begin position="726"/>
        <end position="1051"/>
    </location>
</feature>
<dbReference type="Gene3D" id="2.40.50.140">
    <property type="entry name" value="Nucleic acid-binding proteins"/>
    <property type="match status" value="1"/>
</dbReference>
<dbReference type="InterPro" id="IPR029063">
    <property type="entry name" value="SAM-dependent_MTases_sf"/>
</dbReference>
<dbReference type="UniPathway" id="UPA00922"/>
<dbReference type="InterPro" id="IPR004971">
    <property type="entry name" value="mRNA_G-N7_MeTrfase_dom"/>
</dbReference>
<dbReference type="GO" id="GO:0005524">
    <property type="term" value="F:ATP binding"/>
    <property type="evidence" value="ECO:0007669"/>
    <property type="project" value="InterPro"/>
</dbReference>
<dbReference type="InterPro" id="IPR039753">
    <property type="entry name" value="RG7MT1"/>
</dbReference>
<evidence type="ECO:0000256" key="2">
    <source>
        <dbReference type="ARBA" id="ARBA00011926"/>
    </source>
</evidence>
<dbReference type="PROSITE" id="PS51562">
    <property type="entry name" value="RNA_CAP0_MT"/>
    <property type="match status" value="1"/>
</dbReference>
<dbReference type="Gene3D" id="3.40.50.150">
    <property type="entry name" value="Vaccinia Virus protein VP39"/>
    <property type="match status" value="1"/>
</dbReference>
<keyword evidence="7" id="KW-0694">RNA-binding</keyword>
<dbReference type="GO" id="GO:0004484">
    <property type="term" value="F:mRNA guanylyltransferase activity"/>
    <property type="evidence" value="ECO:0007669"/>
    <property type="project" value="InterPro"/>
</dbReference>
<accession>A0A6C0JWD7</accession>
<dbReference type="Gene3D" id="3.30.470.30">
    <property type="entry name" value="DNA ligase/mRNA capping enzyme"/>
    <property type="match status" value="1"/>
</dbReference>
<dbReference type="InterPro" id="IPR012340">
    <property type="entry name" value="NA-bd_OB-fold"/>
</dbReference>
<sequence>MQPNQTGLKQILQSYLENVRSSGRDGMTEMEIRFGTARGMRPINRIQYGDVIQRFLSAGFQLSDAKYLLRVNSNFTDSKSGSTRLSNIRAELSGLDAISEYCKHNTIDTFYTNGRASFIQKSSFTVNERQILPYDAPDFNMRASLSNEKDMGSTAMVRTMVSDWKDHKKIFRYMIRHTLTHPDFPLSVDVSIVKQSRQKGKYVEQSYTFTEAGLSKSPERYEIEIEMDNLKVGVGSKYSTTESLYIAVKKTILYVLSGLQGTNFPISYSEQFNILDYYMRMIWNDKYKEGQRIQPKHFIGPSSVSLQLNNVSEQNEDANYPNIRNAYTVTEKADGDRKLLMIADNGLIYLIDTNMRVQFTGAKTTNSDLFGSILDGEHILHNKEKVFINLYAAFDIYYLHRKDVRSLGFIGDEDSSGSFRLQLLNRLMHDLKSVSVTSSESPSPMRFEHKTFYSSSPTQSIFQASQFLLQRIDDDLFEYETDGLIFTPMTAGVGSNKIGVTTMPMKKTWEYSFKWKPPEFNTIDFMITIQRDLDGREDIKHIYHNGMDVNVSSQITQYKTLILRVGFDESLHGYVNPCLNVIEDVLPSTEDKDNEEGYKPMQFFPTNPADEQAGICHLMIEPAQGGTREMFTENREIIEDNTIVEFRYNMDKEVGWRWEPLRIRYDKTNELRNGGKNYGNAYHVANNNWHSIHNPVTQEMITTGNNIPTFTPDDDVYYNRVSNTTVTRSLRDFHNLYVKKKLIVSVSKPDDILIDYAVGMGGDFTKWIEARLKFVFGIDISRDNIENRLKGACARYLNYKKKYNRMPSALFIVGNSSVNIRDTNAIFTEKGKQITNAVFGKGPKESKTLGKGVYRHYGIAEDGFDVASIQFAMHYMFENITTLSNFLRNVSETVKVGGRFIGTCYDGSRVFNMLSSKSQDESIVLQEGTTKMWEVVKRYDKSEFPASEESLGYAVDIFMESIGKMFREYLVNFEYLDRLMHNFGFTLLSVKQANEIGLPHGIGTFHELYTLMYSDTERTPSIRSDYGLAYTMTEHEKTVSFLNNYFIYVKTHAVDAKSVSEEMIRNYPEQTNELPVKVSITAVESTVEPKQVPKSIKLKKKLKLVMENE</sequence>
<dbReference type="PANTHER" id="PTHR12189:SF2">
    <property type="entry name" value="MRNA CAP GUANINE-N7 METHYLTRANSFERASE"/>
    <property type="match status" value="1"/>
</dbReference>
<comment type="pathway">
    <text evidence="1">mRNA processing; mRNA capping.</text>
</comment>
<evidence type="ECO:0000256" key="6">
    <source>
        <dbReference type="ARBA" id="ARBA00022741"/>
    </source>
</evidence>
<dbReference type="InterPro" id="IPR001339">
    <property type="entry name" value="mRNA_cap_enzyme_adenylation"/>
</dbReference>
<name>A0A6C0JWD7_9ZZZZ</name>
<dbReference type="EC" id="2.1.1.56" evidence="2"/>
<evidence type="ECO:0000256" key="3">
    <source>
        <dbReference type="ARBA" id="ARBA00022603"/>
    </source>
</evidence>
<keyword evidence="5" id="KW-0949">S-adenosyl-L-methionine</keyword>
<dbReference type="GO" id="GO:0003723">
    <property type="term" value="F:RNA binding"/>
    <property type="evidence" value="ECO:0007669"/>
    <property type="project" value="UniProtKB-KW"/>
</dbReference>
<evidence type="ECO:0000256" key="8">
    <source>
        <dbReference type="ARBA" id="ARBA00023134"/>
    </source>
</evidence>
<dbReference type="AlphaFoldDB" id="A0A6C0JWD7"/>
<dbReference type="SUPFAM" id="SSF55154">
    <property type="entry name" value="CYTH-like phosphatases"/>
    <property type="match status" value="1"/>
</dbReference>
<dbReference type="GO" id="GO:0005634">
    <property type="term" value="C:nucleus"/>
    <property type="evidence" value="ECO:0007669"/>
    <property type="project" value="TreeGrafter"/>
</dbReference>
<keyword evidence="4" id="KW-0808">Transferase</keyword>
<dbReference type="Pfam" id="PF03291">
    <property type="entry name" value="mRNA_G-N7_MeTrfase"/>
    <property type="match status" value="1"/>
</dbReference>
<keyword evidence="8" id="KW-0342">GTP-binding</keyword>
<evidence type="ECO:0000313" key="10">
    <source>
        <dbReference type="EMBL" id="QHU09116.1"/>
    </source>
</evidence>
<dbReference type="SUPFAM" id="SSF56091">
    <property type="entry name" value="DNA ligase/mRNA capping enzyme, catalytic domain"/>
    <property type="match status" value="1"/>
</dbReference>
<dbReference type="GO" id="GO:0005525">
    <property type="term" value="F:GTP binding"/>
    <property type="evidence" value="ECO:0007669"/>
    <property type="project" value="UniProtKB-KW"/>
</dbReference>